<dbReference type="PANTHER" id="PTHR36435:SF1">
    <property type="entry name" value="CAAX AMINO TERMINAL PROTEASE FAMILY PROTEIN"/>
    <property type="match status" value="1"/>
</dbReference>
<dbReference type="PANTHER" id="PTHR36435">
    <property type="entry name" value="SLR1288 PROTEIN"/>
    <property type="match status" value="1"/>
</dbReference>
<gene>
    <name evidence="3" type="ORF">Q5716_13640</name>
</gene>
<sequence length="264" mass="28435">MLDPSWPWTPLVAWVLLAALLALLVVRTALKDRREYRRFTRYRTTLKRQAMMRKWLLDSLWSIGGVAVVVLVVAGRFVAPLLAELQSWLPIDPGLVWGIISGGAVALAVLTIVGIHSARHSPDDVATIGDIAAMLPRNRQELRLGWLLSINAGVSEELLFRLALPALVFAATGSAAVAVIVPLLLFGALHVYQGVAGVVGTTVVGGVLAASYIATGSIVVPILLHALFDLRSLVLIPTAVYGAHRIDGREHKFIARPRAATRTS</sequence>
<feature type="domain" description="CAAX prenyl protease 2/Lysostaphin resistance protein A-like" evidence="2">
    <location>
        <begin position="144"/>
        <end position="230"/>
    </location>
</feature>
<keyword evidence="1" id="KW-1133">Transmembrane helix</keyword>
<dbReference type="RefSeq" id="WP_305003703.1">
    <property type="nucleotide sequence ID" value="NZ_JAUQUB010000004.1"/>
</dbReference>
<keyword evidence="3" id="KW-0378">Hydrolase</keyword>
<dbReference type="InterPro" id="IPR052710">
    <property type="entry name" value="CAAX_protease"/>
</dbReference>
<keyword evidence="3" id="KW-0645">Protease</keyword>
<accession>A0ABT9BQH6</accession>
<keyword evidence="4" id="KW-1185">Reference proteome</keyword>
<feature type="transmembrane region" description="Helical" evidence="1">
    <location>
        <begin position="55"/>
        <end position="75"/>
    </location>
</feature>
<feature type="transmembrane region" description="Helical" evidence="1">
    <location>
        <begin position="198"/>
        <end position="224"/>
    </location>
</feature>
<keyword evidence="3" id="KW-0482">Metalloprotease</keyword>
<dbReference type="EC" id="3.4.-.-" evidence="3"/>
<proteinExistence type="predicted"/>
<reference evidence="3 4" key="1">
    <citation type="submission" date="2023-07" db="EMBL/GenBank/DDBJ databases">
        <title>Protaetiibacter sp. nov WY-16 isolated from soil.</title>
        <authorList>
            <person name="Liu B."/>
            <person name="Wan Y."/>
        </authorList>
    </citation>
    <scope>NUCLEOTIDE SEQUENCE [LARGE SCALE GENOMIC DNA]</scope>
    <source>
        <strain evidence="3 4">WY-16</strain>
    </source>
</reference>
<name>A0ABT9BQH6_9MICO</name>
<protein>
    <submittedName>
        <fullName evidence="3">CPBP family intramembrane metalloprotease</fullName>
        <ecNumber evidence="3">3.4.-.-</ecNumber>
    </submittedName>
</protein>
<dbReference type="Pfam" id="PF02517">
    <property type="entry name" value="Rce1-like"/>
    <property type="match status" value="1"/>
</dbReference>
<feature type="transmembrane region" description="Helical" evidence="1">
    <location>
        <begin position="166"/>
        <end position="192"/>
    </location>
</feature>
<evidence type="ECO:0000313" key="4">
    <source>
        <dbReference type="Proteomes" id="UP001241072"/>
    </source>
</evidence>
<feature type="transmembrane region" description="Helical" evidence="1">
    <location>
        <begin position="95"/>
        <end position="115"/>
    </location>
</feature>
<comment type="caution">
    <text evidence="3">The sequence shown here is derived from an EMBL/GenBank/DDBJ whole genome shotgun (WGS) entry which is preliminary data.</text>
</comment>
<feature type="transmembrane region" description="Helical" evidence="1">
    <location>
        <begin position="12"/>
        <end position="30"/>
    </location>
</feature>
<keyword evidence="1" id="KW-0812">Transmembrane</keyword>
<evidence type="ECO:0000256" key="1">
    <source>
        <dbReference type="SAM" id="Phobius"/>
    </source>
</evidence>
<organism evidence="3 4">
    <name type="scientific">Antiquaquibacter soli</name>
    <dbReference type="NCBI Taxonomy" id="3064523"/>
    <lineage>
        <taxon>Bacteria</taxon>
        <taxon>Bacillati</taxon>
        <taxon>Actinomycetota</taxon>
        <taxon>Actinomycetes</taxon>
        <taxon>Micrococcales</taxon>
        <taxon>Microbacteriaceae</taxon>
        <taxon>Antiquaquibacter</taxon>
    </lineage>
</organism>
<keyword evidence="1" id="KW-0472">Membrane</keyword>
<dbReference type="InterPro" id="IPR003675">
    <property type="entry name" value="Rce1/LyrA-like_dom"/>
</dbReference>
<dbReference type="EMBL" id="JAUQUB010000004">
    <property type="protein sequence ID" value="MDO7883273.1"/>
    <property type="molecule type" value="Genomic_DNA"/>
</dbReference>
<dbReference type="Proteomes" id="UP001241072">
    <property type="component" value="Unassembled WGS sequence"/>
</dbReference>
<dbReference type="GO" id="GO:0008237">
    <property type="term" value="F:metallopeptidase activity"/>
    <property type="evidence" value="ECO:0007669"/>
    <property type="project" value="UniProtKB-KW"/>
</dbReference>
<evidence type="ECO:0000313" key="3">
    <source>
        <dbReference type="EMBL" id="MDO7883273.1"/>
    </source>
</evidence>
<evidence type="ECO:0000259" key="2">
    <source>
        <dbReference type="Pfam" id="PF02517"/>
    </source>
</evidence>